<dbReference type="GO" id="GO:0000256">
    <property type="term" value="P:allantoin catabolic process"/>
    <property type="evidence" value="ECO:0007669"/>
    <property type="project" value="InterPro"/>
</dbReference>
<dbReference type="GO" id="GO:0006144">
    <property type="term" value="P:purine nucleobase metabolic process"/>
    <property type="evidence" value="ECO:0007669"/>
    <property type="project" value="UniProtKB-KW"/>
</dbReference>
<evidence type="ECO:0000256" key="2">
    <source>
        <dbReference type="ARBA" id="ARBA00011738"/>
    </source>
</evidence>
<dbReference type="InterPro" id="IPR024060">
    <property type="entry name" value="Ureidoglycolate_lyase_dom_sf"/>
</dbReference>
<reference evidence="11" key="2">
    <citation type="submission" date="2021-01" db="EMBL/GenBank/DDBJ databases">
        <authorList>
            <person name="Schikora-Tamarit M.A."/>
        </authorList>
    </citation>
    <scope>NUCLEOTIDE SEQUENCE</scope>
    <source>
        <strain evidence="11">NCAIM Y.01608</strain>
    </source>
</reference>
<dbReference type="Pfam" id="PF04115">
    <property type="entry name" value="Ureidogly_lyase"/>
    <property type="match status" value="1"/>
</dbReference>
<dbReference type="Proteomes" id="UP000788993">
    <property type="component" value="Unassembled WGS sequence"/>
</dbReference>
<evidence type="ECO:0000256" key="3">
    <source>
        <dbReference type="ARBA" id="ARBA00012341"/>
    </source>
</evidence>
<comment type="pathway">
    <text evidence="1">Nitrogen metabolism; (S)-allantoin degradation.</text>
</comment>
<proteinExistence type="inferred from homology"/>
<protein>
    <recommendedName>
        <fullName evidence="4">Ureidoglycolate lyase</fullName>
        <ecNumber evidence="3">4.3.2.3</ecNumber>
    </recommendedName>
    <alternativeName>
        <fullName evidence="7">Ureidoglycolatase</fullName>
    </alternativeName>
</protein>
<keyword evidence="6" id="KW-0456">Lyase</keyword>
<dbReference type="FunFam" id="2.60.120.480:FF:000003">
    <property type="entry name" value="Ureidoglycolate hydrolase"/>
    <property type="match status" value="1"/>
</dbReference>
<dbReference type="InterPro" id="IPR047233">
    <property type="entry name" value="UAH_cupin"/>
</dbReference>
<evidence type="ECO:0000256" key="9">
    <source>
        <dbReference type="ARBA" id="ARBA00055977"/>
    </source>
</evidence>
<dbReference type="GO" id="GO:0004848">
    <property type="term" value="F:ureidoglycolate hydrolase activity"/>
    <property type="evidence" value="ECO:0007669"/>
    <property type="project" value="InterPro"/>
</dbReference>
<comment type="caution">
    <text evidence="11">The sequence shown here is derived from an EMBL/GenBank/DDBJ whole genome shotgun (WGS) entry which is preliminary data.</text>
</comment>
<reference evidence="11" key="1">
    <citation type="journal article" date="2021" name="Open Biol.">
        <title>Shared evolutionary footprints suggest mitochondrial oxidative damage underlies multiple complex I losses in fungi.</title>
        <authorList>
            <person name="Schikora-Tamarit M.A."/>
            <person name="Marcet-Houben M."/>
            <person name="Nosek J."/>
            <person name="Gabaldon T."/>
        </authorList>
    </citation>
    <scope>NUCLEOTIDE SEQUENCE</scope>
    <source>
        <strain evidence="11">NCAIM Y.01608</strain>
    </source>
</reference>
<comment type="catalytic activity">
    <reaction evidence="8">
        <text>(S)-ureidoglycolate = urea + glyoxylate</text>
        <dbReference type="Rhea" id="RHEA:11304"/>
        <dbReference type="ChEBI" id="CHEBI:16199"/>
        <dbReference type="ChEBI" id="CHEBI:36655"/>
        <dbReference type="ChEBI" id="CHEBI:57296"/>
        <dbReference type="EC" id="4.3.2.3"/>
    </reaction>
</comment>
<dbReference type="EC" id="4.3.2.3" evidence="3"/>
<dbReference type="PANTHER" id="PTHR21221">
    <property type="entry name" value="UREIDOGLYCOLATE HYDROLASE"/>
    <property type="match status" value="1"/>
</dbReference>
<comment type="subunit">
    <text evidence="2">Homodimer.</text>
</comment>
<evidence type="ECO:0000256" key="4">
    <source>
        <dbReference type="ARBA" id="ARBA00019751"/>
    </source>
</evidence>
<dbReference type="CDD" id="cd20298">
    <property type="entry name" value="cupin_UAH"/>
    <property type="match status" value="1"/>
</dbReference>
<dbReference type="InterPro" id="IPR007247">
    <property type="entry name" value="Ureidogly_lyase"/>
</dbReference>
<evidence type="ECO:0000313" key="12">
    <source>
        <dbReference type="Proteomes" id="UP000788993"/>
    </source>
</evidence>
<dbReference type="PANTHER" id="PTHR21221:SF1">
    <property type="entry name" value="UREIDOGLYCOLATE LYASE"/>
    <property type="match status" value="1"/>
</dbReference>
<evidence type="ECO:0000256" key="6">
    <source>
        <dbReference type="ARBA" id="ARBA00023239"/>
    </source>
</evidence>
<dbReference type="InterPro" id="IPR011051">
    <property type="entry name" value="RmlC_Cupin_sf"/>
</dbReference>
<keyword evidence="5" id="KW-0659">Purine metabolism</keyword>
<evidence type="ECO:0000256" key="8">
    <source>
        <dbReference type="ARBA" id="ARBA00047684"/>
    </source>
</evidence>
<evidence type="ECO:0000256" key="5">
    <source>
        <dbReference type="ARBA" id="ARBA00022631"/>
    </source>
</evidence>
<dbReference type="GO" id="GO:0050385">
    <property type="term" value="F:ureidoglycolate lyase activity"/>
    <property type="evidence" value="ECO:0007669"/>
    <property type="project" value="UniProtKB-EC"/>
</dbReference>
<comment type="similarity">
    <text evidence="10">Belongs to the ureidoglycolate lyase family.</text>
</comment>
<dbReference type="Gene3D" id="2.60.120.480">
    <property type="entry name" value="Ureidoglycolate hydrolase"/>
    <property type="match status" value="1"/>
</dbReference>
<sequence>MKITSRAHFWKFAELIGNPRFYSSSMVVIQTVSNKDVVVRAKPVTVEAFEKYGGLLACDLQLASAPQSSANQGTAIKLMKMAPVVNNYAAAPSNRPGTANWNIFRSSPPTHLLAHADGVTKYTAKVLERHPYTTQTFVPMGRSRDVTHAYLVIVAPDKDGLPDYENTEAFIFKGDQSVTYGVGTWHAPMVVLGDTYLDFAVLVHENGVEHEDCEEVVSLSCDSVSLRAVSAYSISCSLVASANSSYFLSRNVLAAWDLAPIAAPTYSSTFPDGWNSYRWAPFSSIPATSSPTPYGRPPADCVLSCALSAIEYTALATFSGRLKTIFDDMACCLRKFESTRASGARPANAMPMWLSTLMIFFWYEPNSSAFRFRATRTTWFLDAIPTAAEPCLMASRAYSIWKIRPVGENVVASLS</sequence>
<name>A0A9P8SZC1_9ASCO</name>
<dbReference type="AlphaFoldDB" id="A0A9P8SZC1"/>
<dbReference type="EMBL" id="JAEUBD010001540">
    <property type="protein sequence ID" value="KAH3659376.1"/>
    <property type="molecule type" value="Genomic_DNA"/>
</dbReference>
<evidence type="ECO:0000256" key="10">
    <source>
        <dbReference type="ARBA" id="ARBA00061337"/>
    </source>
</evidence>
<evidence type="ECO:0000313" key="11">
    <source>
        <dbReference type="EMBL" id="KAH3659376.1"/>
    </source>
</evidence>
<dbReference type="SUPFAM" id="SSF51182">
    <property type="entry name" value="RmlC-like cupins"/>
    <property type="match status" value="1"/>
</dbReference>
<evidence type="ECO:0000256" key="7">
    <source>
        <dbReference type="ARBA" id="ARBA00030302"/>
    </source>
</evidence>
<keyword evidence="12" id="KW-1185">Reference proteome</keyword>
<evidence type="ECO:0000256" key="1">
    <source>
        <dbReference type="ARBA" id="ARBA00004780"/>
    </source>
</evidence>
<comment type="function">
    <text evidence="9">Catalyzes the catabolism of the allantoin degradation intermediate (S)-ureidoglycolate, generating urea and glyoxylate. Involved in the utilization of allantoin as secondary nitrogen source when primary sources are limiting.</text>
</comment>
<accession>A0A9P8SZC1</accession>
<organism evidence="11 12">
    <name type="scientific">Ogataea polymorpha</name>
    <dbReference type="NCBI Taxonomy" id="460523"/>
    <lineage>
        <taxon>Eukaryota</taxon>
        <taxon>Fungi</taxon>
        <taxon>Dikarya</taxon>
        <taxon>Ascomycota</taxon>
        <taxon>Saccharomycotina</taxon>
        <taxon>Pichiomycetes</taxon>
        <taxon>Pichiales</taxon>
        <taxon>Pichiaceae</taxon>
        <taxon>Ogataea</taxon>
    </lineage>
</organism>
<gene>
    <name evidence="11" type="ORF">OGATHE_006260</name>
</gene>